<dbReference type="PANTHER" id="PTHR23505:SF9">
    <property type="entry name" value="PROTEIN, PUTATIVE-RELATED"/>
    <property type="match status" value="1"/>
</dbReference>
<feature type="transmembrane region" description="Helical" evidence="8">
    <location>
        <begin position="505"/>
        <end position="525"/>
    </location>
</feature>
<feature type="transmembrane region" description="Helical" evidence="8">
    <location>
        <begin position="271"/>
        <end position="290"/>
    </location>
</feature>
<dbReference type="Pfam" id="PF07690">
    <property type="entry name" value="MFS_1"/>
    <property type="match status" value="1"/>
</dbReference>
<evidence type="ECO:0000256" key="2">
    <source>
        <dbReference type="ARBA" id="ARBA00022448"/>
    </source>
</evidence>
<sequence>MPSTKPAARSERHFKEGLGIAPGVVGINPTTTTSSNANVDGRSISATINNHGPAKHSDRDGVLGFSLVDNRDSAAVPTLHARNVNAPDDAPTSSANRLLDSSVPIDRETVYCNLWLFIWLKTIGSFDSGAFSAALGAPNGISEAWDLSTKLQGALTSSVFLGNVLGCPLAGHLFSRYDEKRVLCTALIVHTVFTFLYAAFPVYGVALLNRFFIGISLSFIVVYTPVWVDEFAPKNRQSIWMASHNAGVPLGIMLGYLLAAGPPALTSSISWSWSFYVKCVLMVPTVVYVARSDARSINTRKTSGGGVDNKGYDDGGDADHVGDPGPVSACVVSAEGPNGVASAMITSPPVATANARASAPAGTLRSTSREVGTTQPLRKLTDRALATIRNLYSSMAPLFSNVVYMCSVVSLTSLYFIATGLQNFVTQYLREPPFNASMAIIMVGFGTAVVLAPVCGVIAGGILLDRIGGYKRNLRRVVFFVLAWGLCAVLFSVICIFVRTTRDFLLVMSVVLFCGGAIVPPGAGLTMASLPDHLRSIGAAFSQTIYNLLGNFSGPLVCGWVADATGSLRYGIITLLLSSVLGVVPIIGIVHFAFYGGGSGMGSAMSALIGSSGDDGAGGATEVVAQDEEDDEVLEMQCSRVLAEEEDLAAAVHGGPVYGRDAAKVRSGAVAIQTGKLTAPPATASMRNSAAGPTLEVPIKSPPQVYQPLTAGRCMSSDGGGGTTCNEKAAAPLPLRSSSRSLSPTALRAHSLRTPSTLTAVSPAAAPLPLATPPAQSSRIAAAGTTCDMSGLLRGPGTARPVTLARASSSKKAAAELPATLSPNYAGHRCEKQNADLVLMNLEAEAARVMSLPNQHAFGIDLVRAWLDNEVQGPNLPPRPSSRSLSRSIGEAGVARPPHMEPLPSHIANSSVASIGSAGAAAPTPPHHCGTLSQRHCNTVEHGTEETGVRQAHARTHAGGHTHM</sequence>
<dbReference type="PhylomeDB" id="E9AVT7"/>
<dbReference type="InterPro" id="IPR044770">
    <property type="entry name" value="MFS_spinster-like"/>
</dbReference>
<evidence type="ECO:0000313" key="11">
    <source>
        <dbReference type="Proteomes" id="UP000007259"/>
    </source>
</evidence>
<dbReference type="RefSeq" id="XP_003875559.1">
    <property type="nucleotide sequence ID" value="XM_003875510.1"/>
</dbReference>
<dbReference type="InterPro" id="IPR011701">
    <property type="entry name" value="MFS"/>
</dbReference>
<dbReference type="OMA" id="PFNASMA"/>
<dbReference type="InterPro" id="IPR036259">
    <property type="entry name" value="MFS_trans_sf"/>
</dbReference>
<feature type="region of interest" description="Disordered" evidence="7">
    <location>
        <begin position="874"/>
        <end position="906"/>
    </location>
</feature>
<dbReference type="SUPFAM" id="SSF103473">
    <property type="entry name" value="MFS general substrate transporter"/>
    <property type="match status" value="1"/>
</dbReference>
<comment type="subcellular location">
    <subcellularLocation>
        <location evidence="1">Membrane</location>
        <topology evidence="1">Multi-pass membrane protein</topology>
    </subcellularLocation>
</comment>
<feature type="transmembrane region" description="Helical" evidence="8">
    <location>
        <begin position="182"/>
        <end position="200"/>
    </location>
</feature>
<dbReference type="VEuPathDB" id="TriTrypDB:LmxM.22.1050"/>
<dbReference type="GeneID" id="13454152"/>
<reference evidence="10 11" key="1">
    <citation type="journal article" date="2011" name="Genome Res.">
        <title>Chromosome and gene copy number variation allow major structural change between species and strains of Leishmania.</title>
        <authorList>
            <person name="Rogers M.B."/>
            <person name="Hilley J.D."/>
            <person name="Dickens N.J."/>
            <person name="Wilkes J."/>
            <person name="Bates P.A."/>
            <person name="Depledge D.P."/>
            <person name="Harris D."/>
            <person name="Her Y."/>
            <person name="Herzyk P."/>
            <person name="Imamura H."/>
            <person name="Otto T.D."/>
            <person name="Sanders M."/>
            <person name="Seeger K."/>
            <person name="Dujardin J.C."/>
            <person name="Berriman M."/>
            <person name="Smith D.F."/>
            <person name="Hertz-Fowler C."/>
            <person name="Mottram J.C."/>
        </authorList>
    </citation>
    <scope>NUCLEOTIDE SEQUENCE [LARGE SCALE GENOMIC DNA]</scope>
    <source>
        <strain evidence="10 11">MHOM/GT/2001/U1103</strain>
    </source>
</reference>
<dbReference type="Gene3D" id="1.20.1250.20">
    <property type="entry name" value="MFS general substrate transporter like domains"/>
    <property type="match status" value="2"/>
</dbReference>
<evidence type="ECO:0000256" key="3">
    <source>
        <dbReference type="ARBA" id="ARBA00022692"/>
    </source>
</evidence>
<dbReference type="GO" id="GO:0016020">
    <property type="term" value="C:membrane"/>
    <property type="evidence" value="ECO:0007669"/>
    <property type="project" value="UniProtKB-SubCell"/>
</dbReference>
<evidence type="ECO:0000256" key="4">
    <source>
        <dbReference type="ARBA" id="ARBA00022989"/>
    </source>
</evidence>
<keyword evidence="3 8" id="KW-0812">Transmembrane</keyword>
<dbReference type="InterPro" id="IPR020846">
    <property type="entry name" value="MFS_dom"/>
</dbReference>
<feature type="transmembrane region" description="Helical" evidence="8">
    <location>
        <begin position="568"/>
        <end position="595"/>
    </location>
</feature>
<organism evidence="10 11">
    <name type="scientific">Leishmania mexicana (strain MHOM/GT/2001/U1103)</name>
    <dbReference type="NCBI Taxonomy" id="929439"/>
    <lineage>
        <taxon>Eukaryota</taxon>
        <taxon>Discoba</taxon>
        <taxon>Euglenozoa</taxon>
        <taxon>Kinetoplastea</taxon>
        <taxon>Metakinetoplastina</taxon>
        <taxon>Trypanosomatida</taxon>
        <taxon>Trypanosomatidae</taxon>
        <taxon>Leishmaniinae</taxon>
        <taxon>Leishmania</taxon>
    </lineage>
</organism>
<dbReference type="PROSITE" id="PS50850">
    <property type="entry name" value="MFS"/>
    <property type="match status" value="1"/>
</dbReference>
<feature type="transmembrane region" description="Helical" evidence="8">
    <location>
        <begin position="477"/>
        <end position="499"/>
    </location>
</feature>
<evidence type="ECO:0000256" key="1">
    <source>
        <dbReference type="ARBA" id="ARBA00004141"/>
    </source>
</evidence>
<protein>
    <recommendedName>
        <fullName evidence="9">Major facilitator superfamily (MFS) profile domain-containing protein</fullName>
    </recommendedName>
</protein>
<keyword evidence="11" id="KW-1185">Reference proteome</keyword>
<dbReference type="AlphaFoldDB" id="E9AVT7"/>
<keyword evidence="4 8" id="KW-1133">Transmembrane helix</keyword>
<proteinExistence type="inferred from homology"/>
<name>E9AVT7_LEIMU</name>
<dbReference type="KEGG" id="lmi:LMXM_22_1050"/>
<evidence type="ECO:0000256" key="6">
    <source>
        <dbReference type="ARBA" id="ARBA00024338"/>
    </source>
</evidence>
<dbReference type="EMBL" id="FR799575">
    <property type="protein sequence ID" value="CBZ27070.1"/>
    <property type="molecule type" value="Genomic_DNA"/>
</dbReference>
<feature type="domain" description="Major facilitator superfamily (MFS) profile" evidence="9">
    <location>
        <begin position="113"/>
        <end position="600"/>
    </location>
</feature>
<feature type="transmembrane region" description="Helical" evidence="8">
    <location>
        <begin position="239"/>
        <end position="259"/>
    </location>
</feature>
<feature type="transmembrane region" description="Helical" evidence="8">
    <location>
        <begin position="438"/>
        <end position="465"/>
    </location>
</feature>
<dbReference type="PANTHER" id="PTHR23505">
    <property type="entry name" value="SPINSTER"/>
    <property type="match status" value="1"/>
</dbReference>
<feature type="compositionally biased region" description="Basic residues" evidence="7">
    <location>
        <begin position="952"/>
        <end position="964"/>
    </location>
</feature>
<dbReference type="CDD" id="cd06174">
    <property type="entry name" value="MFS"/>
    <property type="match status" value="1"/>
</dbReference>
<evidence type="ECO:0000256" key="5">
    <source>
        <dbReference type="ARBA" id="ARBA00023136"/>
    </source>
</evidence>
<evidence type="ECO:0000256" key="8">
    <source>
        <dbReference type="SAM" id="Phobius"/>
    </source>
</evidence>
<feature type="region of interest" description="Disordered" evidence="7">
    <location>
        <begin position="681"/>
        <end position="701"/>
    </location>
</feature>
<feature type="transmembrane region" description="Helical" evidence="8">
    <location>
        <begin position="206"/>
        <end position="227"/>
    </location>
</feature>
<dbReference type="GO" id="GO:0022857">
    <property type="term" value="F:transmembrane transporter activity"/>
    <property type="evidence" value="ECO:0007669"/>
    <property type="project" value="InterPro"/>
</dbReference>
<gene>
    <name evidence="10" type="ORF">LMXM_22_1050</name>
</gene>
<keyword evidence="5 8" id="KW-0472">Membrane</keyword>
<feature type="region of interest" description="Disordered" evidence="7">
    <location>
        <begin position="942"/>
        <end position="964"/>
    </location>
</feature>
<evidence type="ECO:0000256" key="7">
    <source>
        <dbReference type="SAM" id="MobiDB-lite"/>
    </source>
</evidence>
<accession>E9AVT7</accession>
<keyword evidence="2" id="KW-0813">Transport</keyword>
<feature type="transmembrane region" description="Helical" evidence="8">
    <location>
        <begin position="398"/>
        <end position="418"/>
    </location>
</feature>
<comment type="similarity">
    <text evidence="6">Belongs to the major facilitator superfamily. Spinster (TC 2.A.1.49) family.</text>
</comment>
<dbReference type="Proteomes" id="UP000007259">
    <property type="component" value="Chromosome 22"/>
</dbReference>
<evidence type="ECO:0000313" key="10">
    <source>
        <dbReference type="EMBL" id="CBZ27070.1"/>
    </source>
</evidence>
<dbReference type="OrthoDB" id="6770063at2759"/>
<evidence type="ECO:0000259" key="9">
    <source>
        <dbReference type="PROSITE" id="PS50850"/>
    </source>
</evidence>